<proteinExistence type="predicted"/>
<feature type="non-terminal residue" evidence="2">
    <location>
        <position position="1"/>
    </location>
</feature>
<reference evidence="2 3" key="1">
    <citation type="submission" date="2021-06" db="EMBL/GenBank/DDBJ databases">
        <authorList>
            <person name="Palmer J.M."/>
        </authorList>
    </citation>
    <scope>NUCLEOTIDE SEQUENCE [LARGE SCALE GENOMIC DNA]</scope>
    <source>
        <strain evidence="2 3">XR_2019</strain>
        <tissue evidence="2">Muscle</tissue>
    </source>
</reference>
<feature type="region of interest" description="Disordered" evidence="1">
    <location>
        <begin position="1"/>
        <end position="90"/>
    </location>
</feature>
<feature type="compositionally biased region" description="Low complexity" evidence="1">
    <location>
        <begin position="68"/>
        <end position="86"/>
    </location>
</feature>
<organism evidence="2 3">
    <name type="scientific">Xenotaenia resolanae</name>
    <dbReference type="NCBI Taxonomy" id="208358"/>
    <lineage>
        <taxon>Eukaryota</taxon>
        <taxon>Metazoa</taxon>
        <taxon>Chordata</taxon>
        <taxon>Craniata</taxon>
        <taxon>Vertebrata</taxon>
        <taxon>Euteleostomi</taxon>
        <taxon>Actinopterygii</taxon>
        <taxon>Neopterygii</taxon>
        <taxon>Teleostei</taxon>
        <taxon>Neoteleostei</taxon>
        <taxon>Acanthomorphata</taxon>
        <taxon>Ovalentaria</taxon>
        <taxon>Atherinomorphae</taxon>
        <taxon>Cyprinodontiformes</taxon>
        <taxon>Goodeidae</taxon>
        <taxon>Xenotaenia</taxon>
    </lineage>
</organism>
<sequence>AGDSGPSNGGAAGAWRKNGFPVGRATGASSRSTLAKAAKIIARSGHGSSPGPELTELLRELPEPSLPPILGGSPSRSRGSGKGSRWSSRDWNSELEAFTEIPSSSRSSPDSQAAAAWKAGVGSGALSRALSCSTSAFKESTSSRDGRYSRGLFLRGLRHSSAGASPRLPEHG</sequence>
<keyword evidence="3" id="KW-1185">Reference proteome</keyword>
<dbReference type="EMBL" id="JAHRIM010054081">
    <property type="protein sequence ID" value="MEQ2269965.1"/>
    <property type="molecule type" value="Genomic_DNA"/>
</dbReference>
<evidence type="ECO:0000313" key="2">
    <source>
        <dbReference type="EMBL" id="MEQ2269965.1"/>
    </source>
</evidence>
<evidence type="ECO:0000256" key="1">
    <source>
        <dbReference type="SAM" id="MobiDB-lite"/>
    </source>
</evidence>
<accession>A0ABV0WK27</accession>
<name>A0ABV0WK27_9TELE</name>
<comment type="caution">
    <text evidence="2">The sequence shown here is derived from an EMBL/GenBank/DDBJ whole genome shotgun (WGS) entry which is preliminary data.</text>
</comment>
<gene>
    <name evidence="2" type="ORF">XENORESO_012962</name>
</gene>
<protein>
    <submittedName>
        <fullName evidence="2">Uncharacterized protein</fullName>
    </submittedName>
</protein>
<dbReference type="Proteomes" id="UP001444071">
    <property type="component" value="Unassembled WGS sequence"/>
</dbReference>
<evidence type="ECO:0000313" key="3">
    <source>
        <dbReference type="Proteomes" id="UP001444071"/>
    </source>
</evidence>